<dbReference type="PANTHER" id="PTHR13344">
    <property type="entry name" value="NADH-UBIQUINONE OXIDOREDUCTASE"/>
    <property type="match status" value="1"/>
</dbReference>
<dbReference type="PIRSF" id="PIRSF017016">
    <property type="entry name" value="NDUA8"/>
    <property type="match status" value="1"/>
</dbReference>
<keyword evidence="3 9" id="KW-0813">Transport</keyword>
<dbReference type="GO" id="GO:0006120">
    <property type="term" value="P:mitochondrial electron transport, NADH to ubiquinone"/>
    <property type="evidence" value="ECO:0007669"/>
    <property type="project" value="InterPro"/>
</dbReference>
<keyword evidence="6 9" id="KW-0249">Electron transport</keyword>
<dbReference type="STRING" id="205917.A0A4Y9XY24"/>
<comment type="caution">
    <text evidence="11">The sequence shown here is derived from an EMBL/GenBank/DDBJ whole genome shotgun (WGS) entry which is preliminary data.</text>
</comment>
<comment type="function">
    <text evidence="1 9">Accessory subunit of the mitochondrial membrane respiratory chain NADH dehydrogenase (Complex I), that is believed not to be involved in catalysis. Complex I functions in the transfer of electrons from NADH to the respiratory chain. The immediate electron acceptor for the enzyme is believed to be ubiquinone.</text>
</comment>
<evidence type="ECO:0000256" key="9">
    <source>
        <dbReference type="PIRNR" id="PIRNR017016"/>
    </source>
</evidence>
<comment type="similarity">
    <text evidence="2 9">Belongs to the complex I NDUFA8 subunit family.</text>
</comment>
<dbReference type="GO" id="GO:0005743">
    <property type="term" value="C:mitochondrial inner membrane"/>
    <property type="evidence" value="ECO:0007669"/>
    <property type="project" value="UniProtKB-SubCell"/>
</dbReference>
<feature type="compositionally biased region" description="Polar residues" evidence="10">
    <location>
        <begin position="1"/>
        <end position="16"/>
    </location>
</feature>
<evidence type="ECO:0000313" key="12">
    <source>
        <dbReference type="Proteomes" id="UP000298327"/>
    </source>
</evidence>
<evidence type="ECO:0000256" key="4">
    <source>
        <dbReference type="ARBA" id="ARBA00022660"/>
    </source>
</evidence>
<evidence type="ECO:0000313" key="11">
    <source>
        <dbReference type="EMBL" id="TFY54333.1"/>
    </source>
</evidence>
<evidence type="ECO:0000256" key="10">
    <source>
        <dbReference type="SAM" id="MobiDB-lite"/>
    </source>
</evidence>
<gene>
    <name evidence="11" type="ORF">EVG20_g9746</name>
</gene>
<evidence type="ECO:0000256" key="2">
    <source>
        <dbReference type="ARBA" id="ARBA00010705"/>
    </source>
</evidence>
<keyword evidence="7 9" id="KW-0496">Mitochondrion</keyword>
<name>A0A4Y9XY24_9AGAM</name>
<sequence length="166" mass="18692">MSSTYRDGSSASQPYQDPTPLPASVPKVNELGTTSAPLKSAAFFIGAHCKEFNGLCPSSDAVTQDFMLCKAENRDPAHCLKEGRRVTRCATDLITKMRENCLSQFEEHWQCLEYNNQEYQFCRKPERALNKCMFEKLGLVKTIPGSPKGVKPIHEVENPIYGRMQK</sequence>
<keyword evidence="4 9" id="KW-0679">Respiratory chain</keyword>
<dbReference type="EMBL" id="SEOQ01001038">
    <property type="protein sequence ID" value="TFY54333.1"/>
    <property type="molecule type" value="Genomic_DNA"/>
</dbReference>
<comment type="subcellular location">
    <subcellularLocation>
        <location evidence="9">Mitochondrion inner membrane</location>
    </subcellularLocation>
</comment>
<evidence type="ECO:0000256" key="7">
    <source>
        <dbReference type="ARBA" id="ARBA00023128"/>
    </source>
</evidence>
<reference evidence="11 12" key="1">
    <citation type="submission" date="2019-02" db="EMBL/GenBank/DDBJ databases">
        <title>Genome sequencing of the rare red list fungi Dentipellis fragilis.</title>
        <authorList>
            <person name="Buettner E."/>
            <person name="Kellner H."/>
        </authorList>
    </citation>
    <scope>NUCLEOTIDE SEQUENCE [LARGE SCALE GENOMIC DNA]</scope>
    <source>
        <strain evidence="11 12">DSM 105465</strain>
    </source>
</reference>
<keyword evidence="5" id="KW-0677">Repeat</keyword>
<dbReference type="InterPro" id="IPR016680">
    <property type="entry name" value="NDUFA8"/>
</dbReference>
<keyword evidence="12" id="KW-1185">Reference proteome</keyword>
<evidence type="ECO:0000256" key="8">
    <source>
        <dbReference type="ARBA" id="ARBA00023157"/>
    </source>
</evidence>
<keyword evidence="9" id="KW-0472">Membrane</keyword>
<keyword evidence="8" id="KW-1015">Disulfide bond</keyword>
<dbReference type="AlphaFoldDB" id="A0A4Y9XY24"/>
<evidence type="ECO:0000256" key="5">
    <source>
        <dbReference type="ARBA" id="ARBA00022737"/>
    </source>
</evidence>
<dbReference type="PANTHER" id="PTHR13344:SF0">
    <property type="entry name" value="NADH DEHYDROGENASE [UBIQUINONE] 1 ALPHA SUBCOMPLEX SUBUNIT 8"/>
    <property type="match status" value="1"/>
</dbReference>
<proteinExistence type="inferred from homology"/>
<evidence type="ECO:0000256" key="3">
    <source>
        <dbReference type="ARBA" id="ARBA00022448"/>
    </source>
</evidence>
<keyword evidence="9" id="KW-0999">Mitochondrion inner membrane</keyword>
<evidence type="ECO:0000256" key="6">
    <source>
        <dbReference type="ARBA" id="ARBA00022982"/>
    </source>
</evidence>
<feature type="region of interest" description="Disordered" evidence="10">
    <location>
        <begin position="1"/>
        <end position="28"/>
    </location>
</feature>
<evidence type="ECO:0000256" key="1">
    <source>
        <dbReference type="ARBA" id="ARBA00003195"/>
    </source>
</evidence>
<dbReference type="OrthoDB" id="276296at2759"/>
<protein>
    <recommendedName>
        <fullName evidence="9">NADH-ubiquinone oxidoreductase</fullName>
    </recommendedName>
</protein>
<accession>A0A4Y9XY24</accession>
<organism evidence="11 12">
    <name type="scientific">Dentipellis fragilis</name>
    <dbReference type="NCBI Taxonomy" id="205917"/>
    <lineage>
        <taxon>Eukaryota</taxon>
        <taxon>Fungi</taxon>
        <taxon>Dikarya</taxon>
        <taxon>Basidiomycota</taxon>
        <taxon>Agaricomycotina</taxon>
        <taxon>Agaricomycetes</taxon>
        <taxon>Russulales</taxon>
        <taxon>Hericiaceae</taxon>
        <taxon>Dentipellis</taxon>
    </lineage>
</organism>
<dbReference type="Proteomes" id="UP000298327">
    <property type="component" value="Unassembled WGS sequence"/>
</dbReference>